<reference evidence="1 2" key="1">
    <citation type="submission" date="2019-05" db="EMBL/GenBank/DDBJ databases">
        <title>Another draft genome of Portunus trituberculatus and its Hox gene families provides insights of decapod evolution.</title>
        <authorList>
            <person name="Jeong J.-H."/>
            <person name="Song I."/>
            <person name="Kim S."/>
            <person name="Choi T."/>
            <person name="Kim D."/>
            <person name="Ryu S."/>
            <person name="Kim W."/>
        </authorList>
    </citation>
    <scope>NUCLEOTIDE SEQUENCE [LARGE SCALE GENOMIC DNA]</scope>
    <source>
        <tissue evidence="1">Muscle</tissue>
    </source>
</reference>
<organism evidence="1 2">
    <name type="scientific">Portunus trituberculatus</name>
    <name type="common">Swimming crab</name>
    <name type="synonym">Neptunus trituberculatus</name>
    <dbReference type="NCBI Taxonomy" id="210409"/>
    <lineage>
        <taxon>Eukaryota</taxon>
        <taxon>Metazoa</taxon>
        <taxon>Ecdysozoa</taxon>
        <taxon>Arthropoda</taxon>
        <taxon>Crustacea</taxon>
        <taxon>Multicrustacea</taxon>
        <taxon>Malacostraca</taxon>
        <taxon>Eumalacostraca</taxon>
        <taxon>Eucarida</taxon>
        <taxon>Decapoda</taxon>
        <taxon>Pleocyemata</taxon>
        <taxon>Brachyura</taxon>
        <taxon>Eubrachyura</taxon>
        <taxon>Portunoidea</taxon>
        <taxon>Portunidae</taxon>
        <taxon>Portuninae</taxon>
        <taxon>Portunus</taxon>
    </lineage>
</organism>
<evidence type="ECO:0000313" key="1">
    <source>
        <dbReference type="EMBL" id="MPC72445.1"/>
    </source>
</evidence>
<name>A0A5B7HRT9_PORTR</name>
<protein>
    <submittedName>
        <fullName evidence="1">Uncharacterized protein</fullName>
    </submittedName>
</protein>
<dbReference type="Proteomes" id="UP000324222">
    <property type="component" value="Unassembled WGS sequence"/>
</dbReference>
<dbReference type="EMBL" id="VSRR010034756">
    <property type="protein sequence ID" value="MPC72445.1"/>
    <property type="molecule type" value="Genomic_DNA"/>
</dbReference>
<gene>
    <name evidence="1" type="ORF">E2C01_066752</name>
</gene>
<comment type="caution">
    <text evidence="1">The sequence shown here is derived from an EMBL/GenBank/DDBJ whole genome shotgun (WGS) entry which is preliminary data.</text>
</comment>
<dbReference type="AlphaFoldDB" id="A0A5B7HRT9"/>
<accession>A0A5B7HRT9</accession>
<evidence type="ECO:0000313" key="2">
    <source>
        <dbReference type="Proteomes" id="UP000324222"/>
    </source>
</evidence>
<keyword evidence="2" id="KW-1185">Reference proteome</keyword>
<sequence>MHVDVEAALGVAPTSCIIVYRCANPPHPSLIMVGVVLRCALTLGAREVEGTTNHYHFHPLLSRPSVLSPFFSLFPSRFPSVV</sequence>
<proteinExistence type="predicted"/>